<accession>A0A023GBR6</accession>
<protein>
    <submittedName>
        <fullName evidence="2">Putative secreted protein</fullName>
    </submittedName>
</protein>
<keyword evidence="1" id="KW-0732">Signal</keyword>
<reference evidence="2" key="1">
    <citation type="submission" date="2014-03" db="EMBL/GenBank/DDBJ databases">
        <title>The sialotranscriptome of Amblyomma triste, Amblyomma parvum and Amblyomma cajennense ticks, uncovered by 454-based RNA-seq.</title>
        <authorList>
            <person name="Garcia G.R."/>
            <person name="Gardinassi L.G."/>
            <person name="Ribeiro J.M."/>
            <person name="Anatriello E."/>
            <person name="Ferreira B.R."/>
            <person name="Moreira H.N."/>
            <person name="Mafra C."/>
            <person name="Olegario M.M."/>
            <person name="Szabo P.J."/>
            <person name="Miranda-Santos I.K."/>
            <person name="Maruyama S.R."/>
        </authorList>
    </citation>
    <scope>NUCLEOTIDE SEQUENCE</scope>
    <source>
        <strain evidence="2">Mato Grasso do Sul</strain>
        <tissue evidence="2">Salivary glands</tissue>
    </source>
</reference>
<evidence type="ECO:0000256" key="1">
    <source>
        <dbReference type="SAM" id="SignalP"/>
    </source>
</evidence>
<dbReference type="AlphaFoldDB" id="A0A023GBR6"/>
<feature type="chain" id="PRO_5001520965" evidence="1">
    <location>
        <begin position="19"/>
        <end position="81"/>
    </location>
</feature>
<dbReference type="EMBL" id="GBBM01005070">
    <property type="protein sequence ID" value="JAC30348.1"/>
    <property type="molecule type" value="mRNA"/>
</dbReference>
<evidence type="ECO:0000313" key="2">
    <source>
        <dbReference type="EMBL" id="JAC30348.1"/>
    </source>
</evidence>
<proteinExistence type="evidence at transcript level"/>
<name>A0A023GBR6_AMBTT</name>
<feature type="signal peptide" evidence="1">
    <location>
        <begin position="1"/>
        <end position="18"/>
    </location>
</feature>
<organism evidence="2">
    <name type="scientific">Amblyomma triste</name>
    <name type="common">Neotropical tick</name>
    <dbReference type="NCBI Taxonomy" id="251400"/>
    <lineage>
        <taxon>Eukaryota</taxon>
        <taxon>Metazoa</taxon>
        <taxon>Ecdysozoa</taxon>
        <taxon>Arthropoda</taxon>
        <taxon>Chelicerata</taxon>
        <taxon>Arachnida</taxon>
        <taxon>Acari</taxon>
        <taxon>Parasitiformes</taxon>
        <taxon>Ixodida</taxon>
        <taxon>Ixodoidea</taxon>
        <taxon>Ixodidae</taxon>
        <taxon>Amblyomminae</taxon>
        <taxon>Amblyomma</taxon>
    </lineage>
</organism>
<sequence length="81" mass="9124">MNTLHVFLLLGLVVVATATVWSPDYREHDQCLDNCFPDACPSGCRGGCLCYRRFDYPNHGYCLNPSKRIPKSFRNLGKSQG</sequence>